<comment type="similarity">
    <text evidence="7">Belongs to the transglycosylase MltG family.</text>
</comment>
<accession>A0ABW8TCN6</accession>
<dbReference type="EC" id="4.2.2.29" evidence="7"/>
<evidence type="ECO:0000313" key="9">
    <source>
        <dbReference type="Proteomes" id="UP001623592"/>
    </source>
</evidence>
<dbReference type="Proteomes" id="UP001623592">
    <property type="component" value="Unassembled WGS sequence"/>
</dbReference>
<keyword evidence="3 7" id="KW-1133">Transmembrane helix</keyword>
<dbReference type="PANTHER" id="PTHR30518">
    <property type="entry name" value="ENDOLYTIC MUREIN TRANSGLYCOSYLASE"/>
    <property type="match status" value="1"/>
</dbReference>
<dbReference type="RefSeq" id="WP_406786614.1">
    <property type="nucleotide sequence ID" value="NZ_JBJIAA010000004.1"/>
</dbReference>
<keyword evidence="2 7" id="KW-0812">Transmembrane</keyword>
<dbReference type="NCBIfam" id="TIGR00247">
    <property type="entry name" value="endolytic transglycosylase MltG"/>
    <property type="match status" value="1"/>
</dbReference>
<organism evidence="8 9">
    <name type="scientific">Clostridium neuense</name>
    <dbReference type="NCBI Taxonomy" id="1728934"/>
    <lineage>
        <taxon>Bacteria</taxon>
        <taxon>Bacillati</taxon>
        <taxon>Bacillota</taxon>
        <taxon>Clostridia</taxon>
        <taxon>Eubacteriales</taxon>
        <taxon>Clostridiaceae</taxon>
        <taxon>Clostridium</taxon>
    </lineage>
</organism>
<evidence type="ECO:0000256" key="6">
    <source>
        <dbReference type="ARBA" id="ARBA00023316"/>
    </source>
</evidence>
<evidence type="ECO:0000256" key="2">
    <source>
        <dbReference type="ARBA" id="ARBA00022692"/>
    </source>
</evidence>
<evidence type="ECO:0000256" key="4">
    <source>
        <dbReference type="ARBA" id="ARBA00023136"/>
    </source>
</evidence>
<comment type="subcellular location">
    <subcellularLocation>
        <location evidence="7">Cell membrane</location>
        <topology evidence="7">Single-pass membrane protein</topology>
    </subcellularLocation>
</comment>
<keyword evidence="1 7" id="KW-1003">Cell membrane</keyword>
<reference evidence="8 9" key="1">
    <citation type="submission" date="2024-11" db="EMBL/GenBank/DDBJ databases">
        <authorList>
            <person name="Heng Y.C."/>
            <person name="Lim A.C.H."/>
            <person name="Lee J.K.Y."/>
            <person name="Kittelmann S."/>
        </authorList>
    </citation>
    <scope>NUCLEOTIDE SEQUENCE [LARGE SCALE GENOMIC DNA]</scope>
    <source>
        <strain evidence="8 9">WILCCON 0114</strain>
    </source>
</reference>
<keyword evidence="5 7" id="KW-0456">Lyase</keyword>
<dbReference type="EMBL" id="JBJIAA010000004">
    <property type="protein sequence ID" value="MFL0249947.1"/>
    <property type="molecule type" value="Genomic_DNA"/>
</dbReference>
<dbReference type="InterPro" id="IPR003770">
    <property type="entry name" value="MLTG-like"/>
</dbReference>
<evidence type="ECO:0000256" key="7">
    <source>
        <dbReference type="HAMAP-Rule" id="MF_02065"/>
    </source>
</evidence>
<dbReference type="Pfam" id="PF02618">
    <property type="entry name" value="YceG"/>
    <property type="match status" value="1"/>
</dbReference>
<comment type="caution">
    <text evidence="8">The sequence shown here is derived from an EMBL/GenBank/DDBJ whole genome shotgun (WGS) entry which is preliminary data.</text>
</comment>
<keyword evidence="4 7" id="KW-0472">Membrane</keyword>
<dbReference type="HAMAP" id="MF_02065">
    <property type="entry name" value="MltG"/>
    <property type="match status" value="1"/>
</dbReference>
<gene>
    <name evidence="7 8" type="primary">mltG</name>
    <name evidence="8" type="ORF">ACJDT4_05885</name>
</gene>
<feature type="transmembrane region" description="Helical" evidence="7">
    <location>
        <begin position="12"/>
        <end position="30"/>
    </location>
</feature>
<dbReference type="Gene3D" id="3.30.1490.480">
    <property type="entry name" value="Endolytic murein transglycosylase"/>
    <property type="match status" value="2"/>
</dbReference>
<keyword evidence="6 7" id="KW-0961">Cell wall biogenesis/degradation</keyword>
<comment type="catalytic activity">
    <reaction evidence="7">
        <text>a peptidoglycan chain = a peptidoglycan chain with N-acetyl-1,6-anhydromuramyl-[peptide] at the reducing end + a peptidoglycan chain with N-acetylglucosamine at the non-reducing end.</text>
        <dbReference type="EC" id="4.2.2.29"/>
    </reaction>
</comment>
<evidence type="ECO:0000256" key="1">
    <source>
        <dbReference type="ARBA" id="ARBA00022475"/>
    </source>
</evidence>
<dbReference type="CDD" id="cd08010">
    <property type="entry name" value="MltG_like"/>
    <property type="match status" value="1"/>
</dbReference>
<keyword evidence="9" id="KW-1185">Reference proteome</keyword>
<proteinExistence type="inferred from homology"/>
<evidence type="ECO:0000256" key="3">
    <source>
        <dbReference type="ARBA" id="ARBA00022989"/>
    </source>
</evidence>
<sequence length="339" mass="39098">MEIKKLFAKRKISILICSLLIILIGVLYISRTIENPFKVNNKYRFEVKKDDNLYKIIDRLGKNDLIKNKFLLKAYVKYKKFPGEIKPGFYSIKAGETINSLVSDMNNGTFDDTYIKVTIPEGFEITQIASTLEKKGIISSSNFLKACEEYNIPSYIKNDSKRKYKLEGYLFPDTYEFKKNAEGKAIIDTMLQRFNSVFTELKKESDGKIDDIDKIITMASIIEREAEVQKERAVISSVFYNRIKLNMKLQSCATVEYALGYHKDKLTYNDLKVKSNYNTYLVNGMPEGPICSPGKNSIVAAIKPENTDYIYFVAKNDGTHFFTRNYSEFLKMKQKTQGF</sequence>
<comment type="function">
    <text evidence="7">Functions as a peptidoglycan terminase that cleaves nascent peptidoglycan strands endolytically to terminate their elongation.</text>
</comment>
<evidence type="ECO:0000313" key="8">
    <source>
        <dbReference type="EMBL" id="MFL0249947.1"/>
    </source>
</evidence>
<dbReference type="PANTHER" id="PTHR30518:SF2">
    <property type="entry name" value="ENDOLYTIC MUREIN TRANSGLYCOSYLASE"/>
    <property type="match status" value="1"/>
</dbReference>
<dbReference type="Gene3D" id="3.30.160.60">
    <property type="entry name" value="Classic Zinc Finger"/>
    <property type="match status" value="1"/>
</dbReference>
<name>A0ABW8TCN6_9CLOT</name>
<evidence type="ECO:0000256" key="5">
    <source>
        <dbReference type="ARBA" id="ARBA00023239"/>
    </source>
</evidence>
<protein>
    <recommendedName>
        <fullName evidence="7">Endolytic murein transglycosylase</fullName>
        <ecNumber evidence="7">4.2.2.29</ecNumber>
    </recommendedName>
    <alternativeName>
        <fullName evidence="7">Peptidoglycan lytic transglycosylase</fullName>
    </alternativeName>
    <alternativeName>
        <fullName evidence="7">Peptidoglycan polymerization terminase</fullName>
    </alternativeName>
</protein>
<feature type="site" description="Important for catalytic activity" evidence="7">
    <location>
        <position position="225"/>
    </location>
</feature>